<dbReference type="Proteomes" id="UP001212123">
    <property type="component" value="Unassembled WGS sequence"/>
</dbReference>
<keyword evidence="2" id="KW-1185">Reference proteome</keyword>
<dbReference type="EMBL" id="JAQMTU010000078">
    <property type="protein sequence ID" value="MDB9487566.1"/>
    <property type="molecule type" value="Genomic_DNA"/>
</dbReference>
<evidence type="ECO:0000313" key="1">
    <source>
        <dbReference type="EMBL" id="MDB9487566.1"/>
    </source>
</evidence>
<proteinExistence type="predicted"/>
<name>A0ABT5A6J0_9CYAN</name>
<comment type="caution">
    <text evidence="1">The sequence shown here is derived from an EMBL/GenBank/DDBJ whole genome shotgun (WGS) entry which is preliminary data.</text>
</comment>
<evidence type="ECO:0000313" key="2">
    <source>
        <dbReference type="Proteomes" id="UP001212123"/>
    </source>
</evidence>
<accession>A0ABT5A6J0</accession>
<organism evidence="1 2">
    <name type="scientific">Dolichospermum circinale CS-537/01</name>
    <dbReference type="NCBI Taxonomy" id="3021739"/>
    <lineage>
        <taxon>Bacteria</taxon>
        <taxon>Bacillati</taxon>
        <taxon>Cyanobacteriota</taxon>
        <taxon>Cyanophyceae</taxon>
        <taxon>Nostocales</taxon>
        <taxon>Aphanizomenonaceae</taxon>
        <taxon>Dolichospermum</taxon>
        <taxon>Dolichospermum circinale</taxon>
    </lineage>
</organism>
<sequence>MEEKRYRFNRKFGKMYLEDGKQLIEVGESLKVIILWSSEAIFAKPFAHLAAQEWVQLTFIDNKSNWCYALLNGGLTNALFPWFEYRKQISNKGLDMTEVITTISLIKAGDVFDYSFSGVPGKPGLKERMNNLIQTSNYLLMDSSIDL</sequence>
<gene>
    <name evidence="1" type="ORF">PN492_13580</name>
</gene>
<reference evidence="1 2" key="1">
    <citation type="submission" date="2023-01" db="EMBL/GenBank/DDBJ databases">
        <title>Genomes from the Australian National Cyanobacteria Reference Collection.</title>
        <authorList>
            <person name="Willis A."/>
            <person name="Lee E.M.F."/>
        </authorList>
    </citation>
    <scope>NUCLEOTIDE SEQUENCE [LARGE SCALE GENOMIC DNA]</scope>
    <source>
        <strain evidence="1 2">CS-537/01</strain>
    </source>
</reference>
<protein>
    <submittedName>
        <fullName evidence="1">Uncharacterized protein</fullName>
    </submittedName>
</protein>
<dbReference type="RefSeq" id="WP_271792266.1">
    <property type="nucleotide sequence ID" value="NZ_JAQMTU010000078.1"/>
</dbReference>